<dbReference type="AlphaFoldDB" id="A0A8J5VLD9"/>
<dbReference type="EMBL" id="JAAALK010000288">
    <property type="protein sequence ID" value="KAG8051873.1"/>
    <property type="molecule type" value="Genomic_DNA"/>
</dbReference>
<dbReference type="Proteomes" id="UP000729402">
    <property type="component" value="Unassembled WGS sequence"/>
</dbReference>
<name>A0A8J5VLD9_ZIZPA</name>
<feature type="compositionally biased region" description="Polar residues" evidence="1">
    <location>
        <begin position="15"/>
        <end position="25"/>
    </location>
</feature>
<reference evidence="2" key="2">
    <citation type="submission" date="2021-02" db="EMBL/GenBank/DDBJ databases">
        <authorList>
            <person name="Kimball J.A."/>
            <person name="Haas M.W."/>
            <person name="Macchietto M."/>
            <person name="Kono T."/>
            <person name="Duquette J."/>
            <person name="Shao M."/>
        </authorList>
    </citation>
    <scope>NUCLEOTIDE SEQUENCE</scope>
    <source>
        <tissue evidence="2">Fresh leaf tissue</tissue>
    </source>
</reference>
<evidence type="ECO:0000313" key="2">
    <source>
        <dbReference type="EMBL" id="KAG8051873.1"/>
    </source>
</evidence>
<keyword evidence="3" id="KW-1185">Reference proteome</keyword>
<accession>A0A8J5VLD9</accession>
<evidence type="ECO:0000313" key="3">
    <source>
        <dbReference type="Proteomes" id="UP000729402"/>
    </source>
</evidence>
<reference evidence="2" key="1">
    <citation type="journal article" date="2021" name="bioRxiv">
        <title>Whole Genome Assembly and Annotation of Northern Wild Rice, Zizania palustris L., Supports a Whole Genome Duplication in the Zizania Genus.</title>
        <authorList>
            <person name="Haas M."/>
            <person name="Kono T."/>
            <person name="Macchietto M."/>
            <person name="Millas R."/>
            <person name="McGilp L."/>
            <person name="Shao M."/>
            <person name="Duquette J."/>
            <person name="Hirsch C.N."/>
            <person name="Kimball J."/>
        </authorList>
    </citation>
    <scope>NUCLEOTIDE SEQUENCE</scope>
    <source>
        <tissue evidence="2">Fresh leaf tissue</tissue>
    </source>
</reference>
<sequence>MGGTGLSGVVLRGVRQSTGQAATQERLQRGRGGLRRGCSEAAMSCSRALVVVARHRRGGGRSSSSTRVSDGKQSLPERERYSRNELEPLTRLLL</sequence>
<feature type="region of interest" description="Disordered" evidence="1">
    <location>
        <begin position="55"/>
        <end position="94"/>
    </location>
</feature>
<comment type="caution">
    <text evidence="2">The sequence shown here is derived from an EMBL/GenBank/DDBJ whole genome shotgun (WGS) entry which is preliminary data.</text>
</comment>
<organism evidence="2 3">
    <name type="scientific">Zizania palustris</name>
    <name type="common">Northern wild rice</name>
    <dbReference type="NCBI Taxonomy" id="103762"/>
    <lineage>
        <taxon>Eukaryota</taxon>
        <taxon>Viridiplantae</taxon>
        <taxon>Streptophyta</taxon>
        <taxon>Embryophyta</taxon>
        <taxon>Tracheophyta</taxon>
        <taxon>Spermatophyta</taxon>
        <taxon>Magnoliopsida</taxon>
        <taxon>Liliopsida</taxon>
        <taxon>Poales</taxon>
        <taxon>Poaceae</taxon>
        <taxon>BOP clade</taxon>
        <taxon>Oryzoideae</taxon>
        <taxon>Oryzeae</taxon>
        <taxon>Zizaniinae</taxon>
        <taxon>Zizania</taxon>
    </lineage>
</organism>
<proteinExistence type="predicted"/>
<evidence type="ECO:0000256" key="1">
    <source>
        <dbReference type="SAM" id="MobiDB-lite"/>
    </source>
</evidence>
<gene>
    <name evidence="2" type="ORF">GUJ93_ZPchr0001g29903</name>
</gene>
<feature type="compositionally biased region" description="Basic and acidic residues" evidence="1">
    <location>
        <begin position="75"/>
        <end position="88"/>
    </location>
</feature>
<protein>
    <submittedName>
        <fullName evidence="2">Uncharacterized protein</fullName>
    </submittedName>
</protein>
<feature type="region of interest" description="Disordered" evidence="1">
    <location>
        <begin position="1"/>
        <end position="33"/>
    </location>
</feature>